<dbReference type="Pfam" id="PF00106">
    <property type="entry name" value="adh_short"/>
    <property type="match status" value="1"/>
</dbReference>
<dbReference type="Gene3D" id="3.40.50.720">
    <property type="entry name" value="NAD(P)-binding Rossmann-like Domain"/>
    <property type="match status" value="1"/>
</dbReference>
<dbReference type="InterPro" id="IPR020904">
    <property type="entry name" value="Sc_DH/Rdtase_CS"/>
</dbReference>
<sequence>MKNSLTSKTIIITGAGSGIGQATAQVLAEAGATIIAVGKSKKHLDETQTAIIASGGVCFSFIVNLENLEEIIKFSKTIKKRFSTIDWLINSAGYIEHEEKLKDFSAMFRVNTLAVIYLTRLLSPLLKERGGVINISSIAGIWGSSDSPVYAVSKVALNFYSKVTAQNFTQVKSNLSCLTICPGRTNTPMRQKIAGDAKLYQDPEVIGRVIKKVITGKSQFKNGDMVIVKDGQAKLYEAED</sequence>
<evidence type="ECO:0000313" key="4">
    <source>
        <dbReference type="EMBL" id="OGN19571.1"/>
    </source>
</evidence>
<evidence type="ECO:0000256" key="2">
    <source>
        <dbReference type="ARBA" id="ARBA00023002"/>
    </source>
</evidence>
<dbReference type="Proteomes" id="UP000177478">
    <property type="component" value="Unassembled WGS sequence"/>
</dbReference>
<protein>
    <recommendedName>
        <fullName evidence="6">3-oxoacyl-ACP reductase</fullName>
    </recommendedName>
</protein>
<proteinExistence type="inferred from homology"/>
<comment type="similarity">
    <text evidence="1 3">Belongs to the short-chain dehydrogenases/reductases (SDR) family.</text>
</comment>
<dbReference type="PANTHER" id="PTHR42901:SF1">
    <property type="entry name" value="ALCOHOL DEHYDROGENASE"/>
    <property type="match status" value="1"/>
</dbReference>
<gene>
    <name evidence="4" type="ORF">A3F25_00520</name>
</gene>
<dbReference type="InterPro" id="IPR002347">
    <property type="entry name" value="SDR_fam"/>
</dbReference>
<name>A0A1F8G2S2_9BACT</name>
<dbReference type="PROSITE" id="PS00061">
    <property type="entry name" value="ADH_SHORT"/>
    <property type="match status" value="1"/>
</dbReference>
<dbReference type="PRINTS" id="PR00081">
    <property type="entry name" value="GDHRDH"/>
</dbReference>
<keyword evidence="2" id="KW-0560">Oxidoreductase</keyword>
<dbReference type="CDD" id="cd05233">
    <property type="entry name" value="SDR_c"/>
    <property type="match status" value="1"/>
</dbReference>
<dbReference type="STRING" id="1802689.A3F25_00520"/>
<comment type="caution">
    <text evidence="4">The sequence shown here is derived from an EMBL/GenBank/DDBJ whole genome shotgun (WGS) entry which is preliminary data.</text>
</comment>
<dbReference type="EMBL" id="MGKD01000013">
    <property type="protein sequence ID" value="OGN19571.1"/>
    <property type="molecule type" value="Genomic_DNA"/>
</dbReference>
<organism evidence="4 5">
    <name type="scientific">Candidatus Yanofskybacteria bacterium RIFCSPHIGHO2_12_FULL_45_19b</name>
    <dbReference type="NCBI Taxonomy" id="1802689"/>
    <lineage>
        <taxon>Bacteria</taxon>
        <taxon>Candidatus Yanofskyibacteriota</taxon>
    </lineage>
</organism>
<dbReference type="InterPro" id="IPR036291">
    <property type="entry name" value="NAD(P)-bd_dom_sf"/>
</dbReference>
<evidence type="ECO:0000256" key="3">
    <source>
        <dbReference type="RuleBase" id="RU000363"/>
    </source>
</evidence>
<dbReference type="GO" id="GO:0016491">
    <property type="term" value="F:oxidoreductase activity"/>
    <property type="evidence" value="ECO:0007669"/>
    <property type="project" value="UniProtKB-KW"/>
</dbReference>
<evidence type="ECO:0000313" key="5">
    <source>
        <dbReference type="Proteomes" id="UP000177478"/>
    </source>
</evidence>
<dbReference type="PANTHER" id="PTHR42901">
    <property type="entry name" value="ALCOHOL DEHYDROGENASE"/>
    <property type="match status" value="1"/>
</dbReference>
<accession>A0A1F8G2S2</accession>
<dbReference type="SUPFAM" id="SSF51735">
    <property type="entry name" value="NAD(P)-binding Rossmann-fold domains"/>
    <property type="match status" value="1"/>
</dbReference>
<dbReference type="PRINTS" id="PR00080">
    <property type="entry name" value="SDRFAMILY"/>
</dbReference>
<evidence type="ECO:0008006" key="6">
    <source>
        <dbReference type="Google" id="ProtNLM"/>
    </source>
</evidence>
<reference evidence="4 5" key="1">
    <citation type="journal article" date="2016" name="Nat. Commun.">
        <title>Thousands of microbial genomes shed light on interconnected biogeochemical processes in an aquifer system.</title>
        <authorList>
            <person name="Anantharaman K."/>
            <person name="Brown C.T."/>
            <person name="Hug L.A."/>
            <person name="Sharon I."/>
            <person name="Castelle C.J."/>
            <person name="Probst A.J."/>
            <person name="Thomas B.C."/>
            <person name="Singh A."/>
            <person name="Wilkins M.J."/>
            <person name="Karaoz U."/>
            <person name="Brodie E.L."/>
            <person name="Williams K.H."/>
            <person name="Hubbard S.S."/>
            <person name="Banfield J.F."/>
        </authorList>
    </citation>
    <scope>NUCLEOTIDE SEQUENCE [LARGE SCALE GENOMIC DNA]</scope>
</reference>
<dbReference type="AlphaFoldDB" id="A0A1F8G2S2"/>
<evidence type="ECO:0000256" key="1">
    <source>
        <dbReference type="ARBA" id="ARBA00006484"/>
    </source>
</evidence>